<keyword evidence="8" id="KW-0492">Microsome</keyword>
<dbReference type="CDD" id="cd11056">
    <property type="entry name" value="CYP6-like"/>
    <property type="match status" value="1"/>
</dbReference>
<evidence type="ECO:0000256" key="10">
    <source>
        <dbReference type="ARBA" id="ARBA00023004"/>
    </source>
</evidence>
<evidence type="ECO:0000256" key="5">
    <source>
        <dbReference type="ARBA" id="ARBA00022617"/>
    </source>
</evidence>
<dbReference type="PANTHER" id="PTHR24292:SF103">
    <property type="entry name" value="CYTOCHROME P450 6BS1"/>
    <property type="match status" value="1"/>
</dbReference>
<evidence type="ECO:0000256" key="4">
    <source>
        <dbReference type="ARBA" id="ARBA00010617"/>
    </source>
</evidence>
<keyword evidence="16" id="KW-1185">Reference proteome</keyword>
<dbReference type="InterPro" id="IPR001128">
    <property type="entry name" value="Cyt_P450"/>
</dbReference>
<dbReference type="GO" id="GO:0005789">
    <property type="term" value="C:endoplasmic reticulum membrane"/>
    <property type="evidence" value="ECO:0007669"/>
    <property type="project" value="UniProtKB-SubCell"/>
</dbReference>
<dbReference type="AlphaFoldDB" id="A0AAG5DMX8"/>
<evidence type="ECO:0000256" key="12">
    <source>
        <dbReference type="ARBA" id="ARBA00023136"/>
    </source>
</evidence>
<feature type="binding site" description="axial binding residue" evidence="13">
    <location>
        <position position="439"/>
    </location>
    <ligand>
        <name>heme</name>
        <dbReference type="ChEBI" id="CHEBI:30413"/>
    </ligand>
    <ligandPart>
        <name>Fe</name>
        <dbReference type="ChEBI" id="CHEBI:18248"/>
    </ligandPart>
</feature>
<dbReference type="GO" id="GO:0020037">
    <property type="term" value="F:heme binding"/>
    <property type="evidence" value="ECO:0007669"/>
    <property type="project" value="InterPro"/>
</dbReference>
<evidence type="ECO:0000256" key="1">
    <source>
        <dbReference type="ARBA" id="ARBA00001971"/>
    </source>
</evidence>
<dbReference type="GO" id="GO:0005506">
    <property type="term" value="F:iron ion binding"/>
    <property type="evidence" value="ECO:0007669"/>
    <property type="project" value="InterPro"/>
</dbReference>
<evidence type="ECO:0000256" key="11">
    <source>
        <dbReference type="ARBA" id="ARBA00023033"/>
    </source>
</evidence>
<evidence type="ECO:0000313" key="15">
    <source>
        <dbReference type="EnsemblMetazoa" id="ENSAATROPP012295"/>
    </source>
</evidence>
<dbReference type="GO" id="GO:0016705">
    <property type="term" value="F:oxidoreductase activity, acting on paired donors, with incorporation or reduction of molecular oxygen"/>
    <property type="evidence" value="ECO:0007669"/>
    <property type="project" value="InterPro"/>
</dbReference>
<dbReference type="Pfam" id="PF00067">
    <property type="entry name" value="p450"/>
    <property type="match status" value="1"/>
</dbReference>
<keyword evidence="6 13" id="KW-0479">Metal-binding</keyword>
<evidence type="ECO:0000256" key="3">
    <source>
        <dbReference type="ARBA" id="ARBA00004406"/>
    </source>
</evidence>
<name>A0AAG5DMX8_ANOAO</name>
<evidence type="ECO:0000256" key="9">
    <source>
        <dbReference type="ARBA" id="ARBA00023002"/>
    </source>
</evidence>
<evidence type="ECO:0000256" key="6">
    <source>
        <dbReference type="ARBA" id="ARBA00022723"/>
    </source>
</evidence>
<comment type="cofactor">
    <cofactor evidence="1 13">
        <name>heme</name>
        <dbReference type="ChEBI" id="CHEBI:30413"/>
    </cofactor>
</comment>
<dbReference type="EnsemblMetazoa" id="ENSAATROPT013510">
    <property type="protein sequence ID" value="ENSAATROPP012295"/>
    <property type="gene ID" value="ENSAATROPG010969"/>
</dbReference>
<evidence type="ECO:0000256" key="14">
    <source>
        <dbReference type="RuleBase" id="RU000461"/>
    </source>
</evidence>
<comment type="subcellular location">
    <subcellularLocation>
        <location evidence="3">Endoplasmic reticulum membrane</location>
        <topology evidence="3">Peripheral membrane protein</topology>
    </subcellularLocation>
    <subcellularLocation>
        <location evidence="2">Microsome membrane</location>
        <topology evidence="2">Peripheral membrane protein</topology>
    </subcellularLocation>
</comment>
<proteinExistence type="inferred from homology"/>
<dbReference type="InterPro" id="IPR017972">
    <property type="entry name" value="Cyt_P450_CS"/>
</dbReference>
<reference evidence="15" key="1">
    <citation type="submission" date="2024-04" db="UniProtKB">
        <authorList>
            <consortium name="EnsemblMetazoa"/>
        </authorList>
    </citation>
    <scope>IDENTIFICATION</scope>
    <source>
        <strain evidence="15">EBRO</strain>
    </source>
</reference>
<dbReference type="FunFam" id="1.10.630.10:FF:000042">
    <property type="entry name" value="Cytochrome P450"/>
    <property type="match status" value="1"/>
</dbReference>
<dbReference type="InterPro" id="IPR036396">
    <property type="entry name" value="Cyt_P450_sf"/>
</dbReference>
<dbReference type="SUPFAM" id="SSF48264">
    <property type="entry name" value="Cytochrome P450"/>
    <property type="match status" value="1"/>
</dbReference>
<dbReference type="PRINTS" id="PR00463">
    <property type="entry name" value="EP450I"/>
</dbReference>
<keyword evidence="5 13" id="KW-0349">Heme</keyword>
<dbReference type="PANTHER" id="PTHR24292">
    <property type="entry name" value="CYTOCHROME P450"/>
    <property type="match status" value="1"/>
</dbReference>
<protein>
    <recommendedName>
        <fullName evidence="17">Cytochrome P450</fullName>
    </recommendedName>
</protein>
<dbReference type="InterPro" id="IPR050476">
    <property type="entry name" value="Insect_CytP450_Detox"/>
</dbReference>
<evidence type="ECO:0008006" key="17">
    <source>
        <dbReference type="Google" id="ProtNLM"/>
    </source>
</evidence>
<dbReference type="InterPro" id="IPR002401">
    <property type="entry name" value="Cyt_P450_E_grp-I"/>
</dbReference>
<evidence type="ECO:0000256" key="7">
    <source>
        <dbReference type="ARBA" id="ARBA00022824"/>
    </source>
</evidence>
<comment type="similarity">
    <text evidence="4 14">Belongs to the cytochrome P450 family.</text>
</comment>
<keyword evidence="10 13" id="KW-0408">Iron</keyword>
<evidence type="ECO:0000313" key="16">
    <source>
        <dbReference type="Proteomes" id="UP000075880"/>
    </source>
</evidence>
<dbReference type="PRINTS" id="PR00385">
    <property type="entry name" value="P450"/>
</dbReference>
<sequence length="494" mass="55893">MALPVGLFLLGGLLALLYALIVRRYRHWTIRRVPSLPASFPLGNFGALRRLSPAEVTTELYRQMDPTKRFYGLFITLQPAIMITDLDLIKTVLIKDFAYFPDHGTYHNERVDPLSAHLFFLEGAKWKSVRTKLSPTFTSGRMKAMFPILHEVAGNFTQYLRTLLADGSPELDLKDCCARMTIDNIGRCAFGIECNSFREPNSTFRRLGQMVFDSPRHSQIVTTVLRLYPAIGHALGLKIHHDEVIEFFTGVMEGTVAMREQGATKRNDLIDTMIELKNSTATDRLTMDELMAQAFGFFLAGYETSSSNMTFCLYELALNEECQERARACVLEAMRKHGGLTYEAIADMDYLDRCINETLRKYPPLPVLHRLSSKPYRIPGTDVILPAKMKLLIPVYAIQRDARYYPEPERFDPDRFAPELAAERHFSTFLPFGEGPRICIGQRLGVMQSRVGLATVLANFRVRPGPQTPIPLVYAKDAVTLQSKGAVRLIVEPL</sequence>
<evidence type="ECO:0000256" key="2">
    <source>
        <dbReference type="ARBA" id="ARBA00004174"/>
    </source>
</evidence>
<dbReference type="GO" id="GO:0004497">
    <property type="term" value="F:monooxygenase activity"/>
    <property type="evidence" value="ECO:0007669"/>
    <property type="project" value="UniProtKB-KW"/>
</dbReference>
<organism evidence="15 16">
    <name type="scientific">Anopheles atroparvus</name>
    <name type="common">European mosquito</name>
    <dbReference type="NCBI Taxonomy" id="41427"/>
    <lineage>
        <taxon>Eukaryota</taxon>
        <taxon>Metazoa</taxon>
        <taxon>Ecdysozoa</taxon>
        <taxon>Arthropoda</taxon>
        <taxon>Hexapoda</taxon>
        <taxon>Insecta</taxon>
        <taxon>Pterygota</taxon>
        <taxon>Neoptera</taxon>
        <taxon>Endopterygota</taxon>
        <taxon>Diptera</taxon>
        <taxon>Nematocera</taxon>
        <taxon>Culicoidea</taxon>
        <taxon>Culicidae</taxon>
        <taxon>Anophelinae</taxon>
        <taxon>Anopheles</taxon>
    </lineage>
</organism>
<evidence type="ECO:0000256" key="13">
    <source>
        <dbReference type="PIRSR" id="PIRSR602401-1"/>
    </source>
</evidence>
<keyword evidence="7" id="KW-0256">Endoplasmic reticulum</keyword>
<keyword evidence="12" id="KW-0472">Membrane</keyword>
<keyword evidence="9 14" id="KW-0560">Oxidoreductase</keyword>
<accession>A0AAG5DMX8</accession>
<dbReference type="Gene3D" id="1.10.630.10">
    <property type="entry name" value="Cytochrome P450"/>
    <property type="match status" value="1"/>
</dbReference>
<keyword evidence="11 14" id="KW-0503">Monooxygenase</keyword>
<dbReference type="PROSITE" id="PS00086">
    <property type="entry name" value="CYTOCHROME_P450"/>
    <property type="match status" value="1"/>
</dbReference>
<dbReference type="Proteomes" id="UP000075880">
    <property type="component" value="Unassembled WGS sequence"/>
</dbReference>
<evidence type="ECO:0000256" key="8">
    <source>
        <dbReference type="ARBA" id="ARBA00022848"/>
    </source>
</evidence>